<evidence type="ECO:0000256" key="4">
    <source>
        <dbReference type="SAM" id="Coils"/>
    </source>
</evidence>
<name>A0A844G212_9BACT</name>
<comment type="similarity">
    <text evidence="1">Belongs to the 'phage' integrase family.</text>
</comment>
<dbReference type="Proteomes" id="UP000435649">
    <property type="component" value="Unassembled WGS sequence"/>
</dbReference>
<dbReference type="EMBL" id="VUNS01000009">
    <property type="protein sequence ID" value="MST97406.1"/>
    <property type="molecule type" value="Genomic_DNA"/>
</dbReference>
<dbReference type="InterPro" id="IPR010998">
    <property type="entry name" value="Integrase_recombinase_N"/>
</dbReference>
<evidence type="ECO:0000256" key="3">
    <source>
        <dbReference type="ARBA" id="ARBA00023172"/>
    </source>
</evidence>
<dbReference type="GO" id="GO:0006310">
    <property type="term" value="P:DNA recombination"/>
    <property type="evidence" value="ECO:0007669"/>
    <property type="project" value="UniProtKB-KW"/>
</dbReference>
<dbReference type="Gene3D" id="1.10.443.10">
    <property type="entry name" value="Intergrase catalytic core"/>
    <property type="match status" value="1"/>
</dbReference>
<protein>
    <submittedName>
        <fullName evidence="6">Phage integrase family protein</fullName>
    </submittedName>
</protein>
<evidence type="ECO:0000256" key="1">
    <source>
        <dbReference type="ARBA" id="ARBA00008857"/>
    </source>
</evidence>
<organism evidence="6 7">
    <name type="scientific">Victivallis lenta</name>
    <dbReference type="NCBI Taxonomy" id="2606640"/>
    <lineage>
        <taxon>Bacteria</taxon>
        <taxon>Pseudomonadati</taxon>
        <taxon>Lentisphaerota</taxon>
        <taxon>Lentisphaeria</taxon>
        <taxon>Victivallales</taxon>
        <taxon>Victivallaceae</taxon>
        <taxon>Victivallis</taxon>
    </lineage>
</organism>
<dbReference type="InterPro" id="IPR011010">
    <property type="entry name" value="DNA_brk_join_enz"/>
</dbReference>
<evidence type="ECO:0000256" key="2">
    <source>
        <dbReference type="ARBA" id="ARBA00023125"/>
    </source>
</evidence>
<evidence type="ECO:0000313" key="7">
    <source>
        <dbReference type="Proteomes" id="UP000435649"/>
    </source>
</evidence>
<proteinExistence type="inferred from homology"/>
<dbReference type="GO" id="GO:0003677">
    <property type="term" value="F:DNA binding"/>
    <property type="evidence" value="ECO:0007669"/>
    <property type="project" value="UniProtKB-KW"/>
</dbReference>
<feature type="coiled-coil region" evidence="4">
    <location>
        <begin position="42"/>
        <end position="69"/>
    </location>
</feature>
<dbReference type="InterPro" id="IPR013762">
    <property type="entry name" value="Integrase-like_cat_sf"/>
</dbReference>
<feature type="domain" description="Tyr recombinase" evidence="5">
    <location>
        <begin position="222"/>
        <end position="406"/>
    </location>
</feature>
<evidence type="ECO:0000313" key="6">
    <source>
        <dbReference type="EMBL" id="MST97406.1"/>
    </source>
</evidence>
<keyword evidence="7" id="KW-1185">Reference proteome</keyword>
<keyword evidence="3" id="KW-0233">DNA recombination</keyword>
<dbReference type="InterPro" id="IPR050090">
    <property type="entry name" value="Tyrosine_recombinase_XerCD"/>
</dbReference>
<accession>A0A844G212</accession>
<dbReference type="SUPFAM" id="SSF56349">
    <property type="entry name" value="DNA breaking-rejoining enzymes"/>
    <property type="match status" value="1"/>
</dbReference>
<dbReference type="PANTHER" id="PTHR30349:SF41">
    <property type="entry name" value="INTEGRASE_RECOMBINASE PROTEIN MJ0367-RELATED"/>
    <property type="match status" value="1"/>
</dbReference>
<comment type="caution">
    <text evidence="6">The sequence shown here is derived from an EMBL/GenBank/DDBJ whole genome shotgun (WGS) entry which is preliminary data.</text>
</comment>
<dbReference type="AlphaFoldDB" id="A0A844G212"/>
<reference evidence="6 7" key="1">
    <citation type="submission" date="2019-08" db="EMBL/GenBank/DDBJ databases">
        <title>In-depth cultivation of the pig gut microbiome towards novel bacterial diversity and tailored functional studies.</title>
        <authorList>
            <person name="Wylensek D."/>
            <person name="Hitch T.C.A."/>
            <person name="Clavel T."/>
        </authorList>
    </citation>
    <scope>NUCLEOTIDE SEQUENCE [LARGE SCALE GENOMIC DNA]</scope>
    <source>
        <strain evidence="6 7">BBE-744-WT-12</strain>
    </source>
</reference>
<gene>
    <name evidence="6" type="ORF">FYJ85_10175</name>
</gene>
<dbReference type="PROSITE" id="PS51898">
    <property type="entry name" value="TYR_RECOMBINASE"/>
    <property type="match status" value="1"/>
</dbReference>
<dbReference type="Pfam" id="PF00589">
    <property type="entry name" value="Phage_integrase"/>
    <property type="match status" value="1"/>
</dbReference>
<dbReference type="Gene3D" id="1.10.150.130">
    <property type="match status" value="1"/>
</dbReference>
<keyword evidence="2" id="KW-0238">DNA-binding</keyword>
<keyword evidence="4" id="KW-0175">Coiled coil</keyword>
<sequence length="470" mass="54469">MPVYYSGKKFHYRFRVKGKRHYGICEGCTTEEQVLAYEAQVNARLREEVKAAQEKLRQEEQKIAFNNNVRSLVENYRQVLNDGKKVSLADAYALYSRKLSRKRKCSDKTRKQKESYWLDFLAYMKETFPEIIDLDKVSKAHCEDYVTFLIDCGRFLKEKKVSLKTHGKVVPVSYEQPFLIGNKTIKEICSVIKSVFERLKDDAGLLANPWNDVILPAVDDSIEREIFSLHELNLIRNGLAKNHFCAPLFTVAAVTGLREGDICTLKWKEIDWTSGVIRRIMRKTGKGVTIPILSSLKVFLAGQPRVSEYVFPEHAELYRRCSSKVSVRIKDFLENELDIRTTVQPENRKNISIKDLHSMRHVFCYYAGKAGIPINIVQSIVGHMSPVMTSYYQNHVVLEDQKQELEKLPSFLIFNSVNLDQEEQRKRQELIRLVQEIPVEKLQEFMSIAQKFTMRDQEENVDATALHKAS</sequence>
<dbReference type="PANTHER" id="PTHR30349">
    <property type="entry name" value="PHAGE INTEGRASE-RELATED"/>
    <property type="match status" value="1"/>
</dbReference>
<dbReference type="GO" id="GO:0015074">
    <property type="term" value="P:DNA integration"/>
    <property type="evidence" value="ECO:0007669"/>
    <property type="project" value="InterPro"/>
</dbReference>
<evidence type="ECO:0000259" key="5">
    <source>
        <dbReference type="PROSITE" id="PS51898"/>
    </source>
</evidence>
<dbReference type="InterPro" id="IPR002104">
    <property type="entry name" value="Integrase_catalytic"/>
</dbReference>